<dbReference type="AlphaFoldDB" id="A0A3D8J1S3"/>
<proteinExistence type="predicted"/>
<dbReference type="EMBL" id="NXLV01000003">
    <property type="protein sequence ID" value="RDU71489.1"/>
    <property type="molecule type" value="Genomic_DNA"/>
</dbReference>
<comment type="caution">
    <text evidence="2">The sequence shown here is derived from an EMBL/GenBank/DDBJ whole genome shotgun (WGS) entry which is preliminary data.</text>
</comment>
<dbReference type="Proteomes" id="UP000257045">
    <property type="component" value="Unassembled WGS sequence"/>
</dbReference>
<organism evidence="2 3">
    <name type="scientific">Helicobacter brantae</name>
    <dbReference type="NCBI Taxonomy" id="375927"/>
    <lineage>
        <taxon>Bacteria</taxon>
        <taxon>Pseudomonadati</taxon>
        <taxon>Campylobacterota</taxon>
        <taxon>Epsilonproteobacteria</taxon>
        <taxon>Campylobacterales</taxon>
        <taxon>Helicobacteraceae</taxon>
        <taxon>Helicobacter</taxon>
    </lineage>
</organism>
<feature type="domain" description="Knr4/Smi1-like" evidence="1">
    <location>
        <begin position="6"/>
        <end position="113"/>
    </location>
</feature>
<reference evidence="2 3" key="1">
    <citation type="submission" date="2018-04" db="EMBL/GenBank/DDBJ databases">
        <title>Novel Campyloabacter and Helicobacter Species and Strains.</title>
        <authorList>
            <person name="Mannion A.J."/>
            <person name="Shen Z."/>
            <person name="Fox J.G."/>
        </authorList>
    </citation>
    <scope>NUCLEOTIDE SEQUENCE [LARGE SCALE GENOMIC DNA]</scope>
    <source>
        <strain evidence="2 3">MIT 04-9366</strain>
    </source>
</reference>
<dbReference type="SUPFAM" id="SSF160631">
    <property type="entry name" value="SMI1/KNR4-like"/>
    <property type="match status" value="1"/>
</dbReference>
<dbReference type="Gene3D" id="3.40.1580.10">
    <property type="entry name" value="SMI1/KNR4-like"/>
    <property type="match status" value="1"/>
</dbReference>
<accession>A0A3D8J1S3</accession>
<gene>
    <name evidence="2" type="ORF">CQA58_02790</name>
</gene>
<evidence type="ECO:0000259" key="1">
    <source>
        <dbReference type="Pfam" id="PF09346"/>
    </source>
</evidence>
<name>A0A3D8J1S3_9HELI</name>
<dbReference type="Pfam" id="PF09346">
    <property type="entry name" value="SMI1_KNR4"/>
    <property type="match status" value="1"/>
</dbReference>
<sequence length="126" mass="15012">MPSRTQIVERCLGVKLPSDYAQWLEREGYYNGEYYDVFGYLESFEDIGDYPCVIGATERYRDHPLLNNDDLMIHFDEYLNTLVVLSCRDGGVYNVDFSYRHKIAESFAEWFEKFKEFEKRVSEEDN</sequence>
<evidence type="ECO:0000313" key="2">
    <source>
        <dbReference type="EMBL" id="RDU71489.1"/>
    </source>
</evidence>
<evidence type="ECO:0000313" key="3">
    <source>
        <dbReference type="Proteomes" id="UP000257045"/>
    </source>
</evidence>
<keyword evidence="3" id="KW-1185">Reference proteome</keyword>
<dbReference type="OrthoDB" id="5330649at2"/>
<dbReference type="InterPro" id="IPR037883">
    <property type="entry name" value="Knr4/Smi1-like_sf"/>
</dbReference>
<protein>
    <recommendedName>
        <fullName evidence="1">Knr4/Smi1-like domain-containing protein</fullName>
    </recommendedName>
</protein>
<dbReference type="InterPro" id="IPR018958">
    <property type="entry name" value="Knr4/Smi1-like_dom"/>
</dbReference>